<evidence type="ECO:0000313" key="3">
    <source>
        <dbReference type="EMBL" id="EFA05480.2"/>
    </source>
</evidence>
<dbReference type="InParanoid" id="D2A694"/>
<evidence type="ECO:0000313" key="4">
    <source>
        <dbReference type="Proteomes" id="UP000007266"/>
    </source>
</evidence>
<feature type="chain" id="PRO_5007310007" description="MD-2-related lipid-recognition domain-containing protein" evidence="2">
    <location>
        <begin position="20"/>
        <end position="184"/>
    </location>
</feature>
<dbReference type="AlphaFoldDB" id="D2A694"/>
<name>D2A694_TRICA</name>
<dbReference type="PANTHER" id="PTHR21112">
    <property type="entry name" value="CHEMOSENSORY PROTEIN A 29A-RELATED"/>
    <property type="match status" value="1"/>
</dbReference>
<dbReference type="EMBL" id="KQ971346">
    <property type="protein sequence ID" value="EFA05480.2"/>
    <property type="molecule type" value="Genomic_DNA"/>
</dbReference>
<evidence type="ECO:0000256" key="2">
    <source>
        <dbReference type="SAM" id="SignalP"/>
    </source>
</evidence>
<dbReference type="Proteomes" id="UP000007266">
    <property type="component" value="Linkage group 6"/>
</dbReference>
<reference evidence="3 4" key="2">
    <citation type="journal article" date="2010" name="Nucleic Acids Res.">
        <title>BeetleBase in 2010: revisions to provide comprehensive genomic information for Tribolium castaneum.</title>
        <authorList>
            <person name="Kim H.S."/>
            <person name="Murphy T."/>
            <person name="Xia J."/>
            <person name="Caragea D."/>
            <person name="Park Y."/>
            <person name="Beeman R.W."/>
            <person name="Lorenzen M.D."/>
            <person name="Butcher S."/>
            <person name="Manak J.R."/>
            <person name="Brown S.J."/>
        </authorList>
    </citation>
    <scope>GENOME REANNOTATION</scope>
    <source>
        <strain evidence="3 4">Georgia GA2</strain>
    </source>
</reference>
<reference evidence="3 4" key="1">
    <citation type="journal article" date="2008" name="Nature">
        <title>The genome of the model beetle and pest Tribolium castaneum.</title>
        <authorList>
            <consortium name="Tribolium Genome Sequencing Consortium"/>
            <person name="Richards S."/>
            <person name="Gibbs R.A."/>
            <person name="Weinstock G.M."/>
            <person name="Brown S.J."/>
            <person name="Denell R."/>
            <person name="Beeman R.W."/>
            <person name="Gibbs R."/>
            <person name="Beeman R.W."/>
            <person name="Brown S.J."/>
            <person name="Bucher G."/>
            <person name="Friedrich M."/>
            <person name="Grimmelikhuijzen C.J."/>
            <person name="Klingler M."/>
            <person name="Lorenzen M."/>
            <person name="Richards S."/>
            <person name="Roth S."/>
            <person name="Schroder R."/>
            <person name="Tautz D."/>
            <person name="Zdobnov E.M."/>
            <person name="Muzny D."/>
            <person name="Gibbs R.A."/>
            <person name="Weinstock G.M."/>
            <person name="Attaway T."/>
            <person name="Bell S."/>
            <person name="Buhay C.J."/>
            <person name="Chandrabose M.N."/>
            <person name="Chavez D."/>
            <person name="Clerk-Blankenburg K.P."/>
            <person name="Cree A."/>
            <person name="Dao M."/>
            <person name="Davis C."/>
            <person name="Chacko J."/>
            <person name="Dinh H."/>
            <person name="Dugan-Rocha S."/>
            <person name="Fowler G."/>
            <person name="Garner T.T."/>
            <person name="Garnes J."/>
            <person name="Gnirke A."/>
            <person name="Hawes A."/>
            <person name="Hernandez J."/>
            <person name="Hines S."/>
            <person name="Holder M."/>
            <person name="Hume J."/>
            <person name="Jhangiani S.N."/>
            <person name="Joshi V."/>
            <person name="Khan Z.M."/>
            <person name="Jackson L."/>
            <person name="Kovar C."/>
            <person name="Kowis A."/>
            <person name="Lee S."/>
            <person name="Lewis L.R."/>
            <person name="Margolis J."/>
            <person name="Morgan M."/>
            <person name="Nazareth L.V."/>
            <person name="Nguyen N."/>
            <person name="Okwuonu G."/>
            <person name="Parker D."/>
            <person name="Richards S."/>
            <person name="Ruiz S.J."/>
            <person name="Santibanez J."/>
            <person name="Savard J."/>
            <person name="Scherer S.E."/>
            <person name="Schneider B."/>
            <person name="Sodergren E."/>
            <person name="Tautz D."/>
            <person name="Vattahil S."/>
            <person name="Villasana D."/>
            <person name="White C.S."/>
            <person name="Wright R."/>
            <person name="Park Y."/>
            <person name="Beeman R.W."/>
            <person name="Lord J."/>
            <person name="Oppert B."/>
            <person name="Lorenzen M."/>
            <person name="Brown S."/>
            <person name="Wang L."/>
            <person name="Savard J."/>
            <person name="Tautz D."/>
            <person name="Richards S."/>
            <person name="Weinstock G."/>
            <person name="Gibbs R.A."/>
            <person name="Liu Y."/>
            <person name="Worley K."/>
            <person name="Weinstock G."/>
            <person name="Elsik C.G."/>
            <person name="Reese J.T."/>
            <person name="Elhaik E."/>
            <person name="Landan G."/>
            <person name="Graur D."/>
            <person name="Arensburger P."/>
            <person name="Atkinson P."/>
            <person name="Beeman R.W."/>
            <person name="Beidler J."/>
            <person name="Brown S.J."/>
            <person name="Demuth J.P."/>
            <person name="Drury D.W."/>
            <person name="Du Y.Z."/>
            <person name="Fujiwara H."/>
            <person name="Lorenzen M."/>
            <person name="Maselli V."/>
            <person name="Osanai M."/>
            <person name="Park Y."/>
            <person name="Robertson H.M."/>
            <person name="Tu Z."/>
            <person name="Wang J.J."/>
            <person name="Wang S."/>
            <person name="Richards S."/>
            <person name="Song H."/>
            <person name="Zhang L."/>
            <person name="Sodergren E."/>
            <person name="Werner D."/>
            <person name="Stanke M."/>
            <person name="Morgenstern B."/>
            <person name="Solovyev V."/>
            <person name="Kosarev P."/>
            <person name="Brown G."/>
            <person name="Chen H.C."/>
            <person name="Ermolaeva O."/>
            <person name="Hlavina W."/>
            <person name="Kapustin Y."/>
            <person name="Kiryutin B."/>
            <person name="Kitts P."/>
            <person name="Maglott D."/>
            <person name="Pruitt K."/>
            <person name="Sapojnikov V."/>
            <person name="Souvorov A."/>
            <person name="Mackey A.J."/>
            <person name="Waterhouse R.M."/>
            <person name="Wyder S."/>
            <person name="Zdobnov E.M."/>
            <person name="Zdobnov E.M."/>
            <person name="Wyder S."/>
            <person name="Kriventseva E.V."/>
            <person name="Kadowaki T."/>
            <person name="Bork P."/>
            <person name="Aranda M."/>
            <person name="Bao R."/>
            <person name="Beermann A."/>
            <person name="Berns N."/>
            <person name="Bolognesi R."/>
            <person name="Bonneton F."/>
            <person name="Bopp D."/>
            <person name="Brown S.J."/>
            <person name="Bucher G."/>
            <person name="Butts T."/>
            <person name="Chaumot A."/>
            <person name="Denell R.E."/>
            <person name="Ferrier D.E."/>
            <person name="Friedrich M."/>
            <person name="Gordon C.M."/>
            <person name="Jindra M."/>
            <person name="Klingler M."/>
            <person name="Lan Q."/>
            <person name="Lattorff H.M."/>
            <person name="Laudet V."/>
            <person name="von Levetsow C."/>
            <person name="Liu Z."/>
            <person name="Lutz R."/>
            <person name="Lynch J.A."/>
            <person name="da Fonseca R.N."/>
            <person name="Posnien N."/>
            <person name="Reuter R."/>
            <person name="Roth S."/>
            <person name="Savard J."/>
            <person name="Schinko J.B."/>
            <person name="Schmitt C."/>
            <person name="Schoppmeier M."/>
            <person name="Schroder R."/>
            <person name="Shippy T.D."/>
            <person name="Simonnet F."/>
            <person name="Marques-Souza H."/>
            <person name="Tautz D."/>
            <person name="Tomoyasu Y."/>
            <person name="Trauner J."/>
            <person name="Van der Zee M."/>
            <person name="Vervoort M."/>
            <person name="Wittkopp N."/>
            <person name="Wimmer E.A."/>
            <person name="Yang X."/>
            <person name="Jones A.K."/>
            <person name="Sattelle D.B."/>
            <person name="Ebert P.R."/>
            <person name="Nelson D."/>
            <person name="Scott J.G."/>
            <person name="Beeman R.W."/>
            <person name="Muthukrishnan S."/>
            <person name="Kramer K.J."/>
            <person name="Arakane Y."/>
            <person name="Beeman R.W."/>
            <person name="Zhu Q."/>
            <person name="Hogenkamp D."/>
            <person name="Dixit R."/>
            <person name="Oppert B."/>
            <person name="Jiang H."/>
            <person name="Zou Z."/>
            <person name="Marshall J."/>
            <person name="Elpidina E."/>
            <person name="Vinokurov K."/>
            <person name="Oppert C."/>
            <person name="Zou Z."/>
            <person name="Evans J."/>
            <person name="Lu Z."/>
            <person name="Zhao P."/>
            <person name="Sumathipala N."/>
            <person name="Altincicek B."/>
            <person name="Vilcinskas A."/>
            <person name="Williams M."/>
            <person name="Hultmark D."/>
            <person name="Hetru C."/>
            <person name="Jiang H."/>
            <person name="Grimmelikhuijzen C.J."/>
            <person name="Hauser F."/>
            <person name="Cazzamali G."/>
            <person name="Williamson M."/>
            <person name="Park Y."/>
            <person name="Li B."/>
            <person name="Tanaka Y."/>
            <person name="Predel R."/>
            <person name="Neupert S."/>
            <person name="Schachtner J."/>
            <person name="Verleyen P."/>
            <person name="Raible F."/>
            <person name="Bork P."/>
            <person name="Friedrich M."/>
            <person name="Walden K.K."/>
            <person name="Robertson H.M."/>
            <person name="Angeli S."/>
            <person name="Foret S."/>
            <person name="Bucher G."/>
            <person name="Schuetz S."/>
            <person name="Maleszka R."/>
            <person name="Wimmer E.A."/>
            <person name="Beeman R.W."/>
            <person name="Lorenzen M."/>
            <person name="Tomoyasu Y."/>
            <person name="Miller S.C."/>
            <person name="Grossmann D."/>
            <person name="Bucher G."/>
        </authorList>
    </citation>
    <scope>NUCLEOTIDE SEQUENCE [LARGE SCALE GENOMIC DNA]</scope>
    <source>
        <strain evidence="3 4">Georgia GA2</strain>
    </source>
</reference>
<sequence length="184" mass="21271">MPKAVVILCVVYFSHLAFPAFMKNRYVVEVENVLACPNNKQIGSPIRNIKFLRYNRTHKSLTYDFTYSRLLDEKIGGSVTVERWGDGGWIGIPFMGFQPNICSYVLRFFGSVWVQFHRSIGIKHPDKCPIPAGNYSVKDFVIDASEISVPFWSGRFKFTTTFQDVDTRRTIYCLIYIIKITEVF</sequence>
<dbReference type="OrthoDB" id="6661750at2759"/>
<protein>
    <recommendedName>
        <fullName evidence="5">MD-2-related lipid-recognition domain-containing protein</fullName>
    </recommendedName>
</protein>
<feature type="signal peptide" evidence="2">
    <location>
        <begin position="1"/>
        <end position="19"/>
    </location>
</feature>
<dbReference type="HOGENOM" id="CLU_1770469_0_0_1"/>
<dbReference type="KEGG" id="tca:103313419"/>
<dbReference type="PANTHER" id="PTHR21112:SF0">
    <property type="entry name" value="CHEMOSENSORY PROTEIN A 29A-RELATED"/>
    <property type="match status" value="1"/>
</dbReference>
<organism evidence="3 4">
    <name type="scientific">Tribolium castaneum</name>
    <name type="common">Red flour beetle</name>
    <dbReference type="NCBI Taxonomy" id="7070"/>
    <lineage>
        <taxon>Eukaryota</taxon>
        <taxon>Metazoa</taxon>
        <taxon>Ecdysozoa</taxon>
        <taxon>Arthropoda</taxon>
        <taxon>Hexapoda</taxon>
        <taxon>Insecta</taxon>
        <taxon>Pterygota</taxon>
        <taxon>Neoptera</taxon>
        <taxon>Endopterygota</taxon>
        <taxon>Coleoptera</taxon>
        <taxon>Polyphaga</taxon>
        <taxon>Cucujiformia</taxon>
        <taxon>Tenebrionidae</taxon>
        <taxon>Tenebrionidae incertae sedis</taxon>
        <taxon>Tribolium</taxon>
    </lineage>
</organism>
<proteinExistence type="predicted"/>
<dbReference type="Gene3D" id="2.70.220.10">
    <property type="entry name" value="Ganglioside GM2 activator"/>
    <property type="match status" value="1"/>
</dbReference>
<keyword evidence="1 2" id="KW-0732">Signal</keyword>
<dbReference type="InterPro" id="IPR036846">
    <property type="entry name" value="GM2-AP_sf"/>
</dbReference>
<evidence type="ECO:0008006" key="5">
    <source>
        <dbReference type="Google" id="ProtNLM"/>
    </source>
</evidence>
<gene>
    <name evidence="3" type="primary">AUGUSTUS-3.0.2_15664</name>
    <name evidence="3" type="ORF">TcasGA2_TC015664</name>
</gene>
<accession>D2A694</accession>
<evidence type="ECO:0000256" key="1">
    <source>
        <dbReference type="ARBA" id="ARBA00022729"/>
    </source>
</evidence>
<keyword evidence="4" id="KW-1185">Reference proteome</keyword>